<sequence>MQRDQLDKEQRDQSPQDPVEVITPEVLNYGRDGSKGPFNGIWSRTLRVKITGRDGFEKLDVRIPAGSWRESQT</sequence>
<evidence type="ECO:0000313" key="2">
    <source>
        <dbReference type="Proteomes" id="UP000828941"/>
    </source>
</evidence>
<protein>
    <submittedName>
        <fullName evidence="1">Uncharacterized protein</fullName>
    </submittedName>
</protein>
<organism evidence="1 2">
    <name type="scientific">Bauhinia variegata</name>
    <name type="common">Purple orchid tree</name>
    <name type="synonym">Phanera variegata</name>
    <dbReference type="NCBI Taxonomy" id="167791"/>
    <lineage>
        <taxon>Eukaryota</taxon>
        <taxon>Viridiplantae</taxon>
        <taxon>Streptophyta</taxon>
        <taxon>Embryophyta</taxon>
        <taxon>Tracheophyta</taxon>
        <taxon>Spermatophyta</taxon>
        <taxon>Magnoliopsida</taxon>
        <taxon>eudicotyledons</taxon>
        <taxon>Gunneridae</taxon>
        <taxon>Pentapetalae</taxon>
        <taxon>rosids</taxon>
        <taxon>fabids</taxon>
        <taxon>Fabales</taxon>
        <taxon>Fabaceae</taxon>
        <taxon>Cercidoideae</taxon>
        <taxon>Cercideae</taxon>
        <taxon>Bauhiniinae</taxon>
        <taxon>Bauhinia</taxon>
    </lineage>
</organism>
<keyword evidence="2" id="KW-1185">Reference proteome</keyword>
<reference evidence="1 2" key="1">
    <citation type="journal article" date="2022" name="DNA Res.">
        <title>Chromosomal-level genome assembly of the orchid tree Bauhinia variegata (Leguminosae; Cercidoideae) supports the allotetraploid origin hypothesis of Bauhinia.</title>
        <authorList>
            <person name="Zhong Y."/>
            <person name="Chen Y."/>
            <person name="Zheng D."/>
            <person name="Pang J."/>
            <person name="Liu Y."/>
            <person name="Luo S."/>
            <person name="Meng S."/>
            <person name="Qian L."/>
            <person name="Wei D."/>
            <person name="Dai S."/>
            <person name="Zhou R."/>
        </authorList>
    </citation>
    <scope>NUCLEOTIDE SEQUENCE [LARGE SCALE GENOMIC DNA]</scope>
    <source>
        <strain evidence="1">BV-YZ2020</strain>
    </source>
</reference>
<proteinExistence type="predicted"/>
<evidence type="ECO:0000313" key="1">
    <source>
        <dbReference type="EMBL" id="KAI4334768.1"/>
    </source>
</evidence>
<dbReference type="Proteomes" id="UP000828941">
    <property type="component" value="Chromosome 6"/>
</dbReference>
<gene>
    <name evidence="1" type="ORF">L6164_013478</name>
</gene>
<name>A0ACB9NE62_BAUVA</name>
<accession>A0ACB9NE62</accession>
<comment type="caution">
    <text evidence="1">The sequence shown here is derived from an EMBL/GenBank/DDBJ whole genome shotgun (WGS) entry which is preliminary data.</text>
</comment>
<dbReference type="EMBL" id="CM039431">
    <property type="protein sequence ID" value="KAI4334768.1"/>
    <property type="molecule type" value="Genomic_DNA"/>
</dbReference>